<name>A0A1F6UZC6_9PROT</name>
<evidence type="ECO:0000313" key="2">
    <source>
        <dbReference type="EMBL" id="OGI62669.1"/>
    </source>
</evidence>
<dbReference type="PANTHER" id="PTHR43194:SF2">
    <property type="entry name" value="PEROXISOMAL MEMBRANE PROTEIN LPX1"/>
    <property type="match status" value="1"/>
</dbReference>
<evidence type="ECO:0000259" key="1">
    <source>
        <dbReference type="Pfam" id="PF12146"/>
    </source>
</evidence>
<dbReference type="InterPro" id="IPR050228">
    <property type="entry name" value="Carboxylesterase_BioH"/>
</dbReference>
<feature type="domain" description="Serine aminopeptidase S33" evidence="1">
    <location>
        <begin position="56"/>
        <end position="281"/>
    </location>
</feature>
<protein>
    <recommendedName>
        <fullName evidence="1">Serine aminopeptidase S33 domain-containing protein</fullName>
    </recommendedName>
</protein>
<organism evidence="2 3">
    <name type="scientific">Candidatus Muproteobacteria bacterium RBG_16_60_9</name>
    <dbReference type="NCBI Taxonomy" id="1817755"/>
    <lineage>
        <taxon>Bacteria</taxon>
        <taxon>Pseudomonadati</taxon>
        <taxon>Pseudomonadota</taxon>
        <taxon>Candidatus Muproteobacteria</taxon>
    </lineage>
</organism>
<dbReference type="Gene3D" id="3.40.50.1820">
    <property type="entry name" value="alpha/beta hydrolase"/>
    <property type="match status" value="1"/>
</dbReference>
<dbReference type="EMBL" id="MFSP01000171">
    <property type="protein sequence ID" value="OGI62669.1"/>
    <property type="molecule type" value="Genomic_DNA"/>
</dbReference>
<comment type="caution">
    <text evidence="2">The sequence shown here is derived from an EMBL/GenBank/DDBJ whole genome shotgun (WGS) entry which is preliminary data.</text>
</comment>
<gene>
    <name evidence="2" type="ORF">A2W18_02825</name>
</gene>
<dbReference type="InterPro" id="IPR029058">
    <property type="entry name" value="AB_hydrolase_fold"/>
</dbReference>
<dbReference type="SUPFAM" id="SSF53474">
    <property type="entry name" value="alpha/beta-Hydrolases"/>
    <property type="match status" value="1"/>
</dbReference>
<dbReference type="Proteomes" id="UP000179076">
    <property type="component" value="Unassembled WGS sequence"/>
</dbReference>
<accession>A0A1F6UZC6</accession>
<sequence length="311" mass="33142">MSMIIFGASAAPAPMRSVVDMATAVAPRDKPEALRLTARDGTSLAYRAYPASGHEIAILFHGSSGSSRNMHAVAEALQRHGMSAYALDIRGHGGSGPLGDIGYVGQLEDDLEDFVAQLRRTHPNAPIVLLGHSSGGGFVIRIAGSSINRLFSRYVLLAPYLRYDAPTSRSGASDGWVKPFVPRIIALSILHRLGIDWFSGLPVLAFAVPPDAPVTKTYSFRLWTNFGPGSDYLGGLARANAPVAILVGQDDEIFRAEKFAVAIEPVATRVTVELIPGVNHMGVVSDERALTKVVATVAVDSIHAPPGDRKR</sequence>
<dbReference type="InterPro" id="IPR022742">
    <property type="entry name" value="Hydrolase_4"/>
</dbReference>
<proteinExistence type="predicted"/>
<dbReference type="Pfam" id="PF12146">
    <property type="entry name" value="Hydrolase_4"/>
    <property type="match status" value="1"/>
</dbReference>
<dbReference type="PANTHER" id="PTHR43194">
    <property type="entry name" value="HYDROLASE ALPHA/BETA FOLD FAMILY"/>
    <property type="match status" value="1"/>
</dbReference>
<dbReference type="AlphaFoldDB" id="A0A1F6UZC6"/>
<evidence type="ECO:0000313" key="3">
    <source>
        <dbReference type="Proteomes" id="UP000179076"/>
    </source>
</evidence>
<reference evidence="2 3" key="1">
    <citation type="journal article" date="2016" name="Nat. Commun.">
        <title>Thousands of microbial genomes shed light on interconnected biogeochemical processes in an aquifer system.</title>
        <authorList>
            <person name="Anantharaman K."/>
            <person name="Brown C.T."/>
            <person name="Hug L.A."/>
            <person name="Sharon I."/>
            <person name="Castelle C.J."/>
            <person name="Probst A.J."/>
            <person name="Thomas B.C."/>
            <person name="Singh A."/>
            <person name="Wilkins M.J."/>
            <person name="Karaoz U."/>
            <person name="Brodie E.L."/>
            <person name="Williams K.H."/>
            <person name="Hubbard S.S."/>
            <person name="Banfield J.F."/>
        </authorList>
    </citation>
    <scope>NUCLEOTIDE SEQUENCE [LARGE SCALE GENOMIC DNA]</scope>
</reference>